<reference evidence="7 8" key="2">
    <citation type="journal article" date="2016" name="ISME J.">
        <title>Physiological and genomic characterization of two novel marine thaumarchaeal strains indicates niche differentiation.</title>
        <authorList>
            <person name="Bayer B."/>
            <person name="Vojvoda J."/>
            <person name="Offre P."/>
            <person name="Alves R.J."/>
            <person name="Elisabeth N.H."/>
            <person name="Garcia J.A."/>
            <person name="Volland J.M."/>
            <person name="Srivastava A."/>
            <person name="Schleper C."/>
            <person name="Herndl G.J."/>
        </authorList>
    </citation>
    <scope>NUCLEOTIDE SEQUENCE [LARGE SCALE GENOMIC DNA]</scope>
    <source>
        <strain evidence="7 8">D3C</strain>
    </source>
</reference>
<keyword evidence="3 5" id="KW-1133">Transmembrane helix</keyword>
<reference evidence="7 8" key="3">
    <citation type="journal article" date="2019" name="Int. J. Syst. Evol. Microbiol.">
        <title>Nitrosopumilus adriaticus sp. nov. and Nitrosopumilus piranensis sp. nov., two ammonia-oxidizing archaea from the Adriatic Sea and members of the class Nitrososphaeria.</title>
        <authorList>
            <person name="Bayer B."/>
            <person name="Vojvoda J."/>
            <person name="Reinthaler T."/>
            <person name="Reyes C."/>
            <person name="Pinto M."/>
            <person name="Herndl G.J."/>
        </authorList>
    </citation>
    <scope>NUCLEOTIDE SEQUENCE [LARGE SCALE GENOMIC DNA]</scope>
    <source>
        <strain evidence="7 8">D3C</strain>
    </source>
</reference>
<feature type="transmembrane region" description="Helical" evidence="5">
    <location>
        <begin position="50"/>
        <end position="67"/>
    </location>
</feature>
<dbReference type="HOGENOM" id="CLU_053285_0_0_2"/>
<gene>
    <name evidence="7" type="ORF">NPIRD3C_0388</name>
</gene>
<dbReference type="Proteomes" id="UP000032027">
    <property type="component" value="Chromosome"/>
</dbReference>
<accession>A0A0C5BTV4</accession>
<dbReference type="RefSeq" id="WP_148702588.1">
    <property type="nucleotide sequence ID" value="NZ_CP010868.1"/>
</dbReference>
<dbReference type="GO" id="GO:0016020">
    <property type="term" value="C:membrane"/>
    <property type="evidence" value="ECO:0007669"/>
    <property type="project" value="UniProtKB-SubCell"/>
</dbReference>
<sequence length="232" mass="26987">MNKLKIKNNIVTRHLLVFSIALSLTFVFWLAHFEWEDEMRLWRAFGDSGYTLLFVTLIIGPLSKLWGRSTFLLTWRREFGIWFAVMAVTHGILIANGWANWDVAKFFGYEFIPQLGRMVRLEPGFGLANTLGFVAFLWITILAITSSDRAMKWLGASPWKWIHTGSHIVFYLVAIHTSYFLFIHYTESFHKTVPPESTFIVPFIMMSVMVLTLQILSYIKVVRSKNKRIAQK</sequence>
<dbReference type="EMBL" id="CP010868">
    <property type="protein sequence ID" value="AJM91604.1"/>
    <property type="molecule type" value="Genomic_DNA"/>
</dbReference>
<comment type="subcellular location">
    <subcellularLocation>
        <location evidence="1">Membrane</location>
        <topology evidence="1">Multi-pass membrane protein</topology>
    </subcellularLocation>
</comment>
<keyword evidence="8" id="KW-1185">Reference proteome</keyword>
<evidence type="ECO:0000256" key="5">
    <source>
        <dbReference type="SAM" id="Phobius"/>
    </source>
</evidence>
<dbReference type="STRING" id="1582439.NPIRD3C_0388"/>
<evidence type="ECO:0000313" key="8">
    <source>
        <dbReference type="Proteomes" id="UP000032027"/>
    </source>
</evidence>
<keyword evidence="4 5" id="KW-0472">Membrane</keyword>
<dbReference type="InterPro" id="IPR013130">
    <property type="entry name" value="Fe3_Rdtase_TM_dom"/>
</dbReference>
<evidence type="ECO:0000256" key="4">
    <source>
        <dbReference type="ARBA" id="ARBA00023136"/>
    </source>
</evidence>
<dbReference type="Pfam" id="PF01794">
    <property type="entry name" value="Ferric_reduct"/>
    <property type="match status" value="1"/>
</dbReference>
<feature type="transmembrane region" description="Helical" evidence="5">
    <location>
        <begin position="12"/>
        <end position="30"/>
    </location>
</feature>
<dbReference type="AlphaFoldDB" id="A0A0C5BTV4"/>
<evidence type="ECO:0000313" key="7">
    <source>
        <dbReference type="EMBL" id="AJM91604.1"/>
    </source>
</evidence>
<feature type="transmembrane region" description="Helical" evidence="5">
    <location>
        <begin position="198"/>
        <end position="219"/>
    </location>
</feature>
<keyword evidence="2 5" id="KW-0812">Transmembrane</keyword>
<organism evidence="7 8">
    <name type="scientific">Nitrosopumilus piranensis</name>
    <dbReference type="NCBI Taxonomy" id="1582439"/>
    <lineage>
        <taxon>Archaea</taxon>
        <taxon>Nitrososphaerota</taxon>
        <taxon>Nitrososphaeria</taxon>
        <taxon>Nitrosopumilales</taxon>
        <taxon>Nitrosopumilaceae</taxon>
        <taxon>Nitrosopumilus</taxon>
    </lineage>
</organism>
<dbReference type="KEGG" id="nid:NPIRD3C_0388"/>
<evidence type="ECO:0000256" key="1">
    <source>
        <dbReference type="ARBA" id="ARBA00004141"/>
    </source>
</evidence>
<protein>
    <recommendedName>
        <fullName evidence="6">Ferric oxidoreductase domain-containing protein</fullName>
    </recommendedName>
</protein>
<dbReference type="GeneID" id="41599551"/>
<proteinExistence type="predicted"/>
<dbReference type="OrthoDB" id="1378at2157"/>
<evidence type="ECO:0000259" key="6">
    <source>
        <dbReference type="Pfam" id="PF01794"/>
    </source>
</evidence>
<feature type="transmembrane region" description="Helical" evidence="5">
    <location>
        <begin position="79"/>
        <end position="99"/>
    </location>
</feature>
<feature type="transmembrane region" description="Helical" evidence="5">
    <location>
        <begin position="168"/>
        <end position="186"/>
    </location>
</feature>
<reference evidence="8" key="1">
    <citation type="submission" date="2015-02" db="EMBL/GenBank/DDBJ databases">
        <title>Characterization of two novel Thaumarchaeota isolated from the Northern Adriatic Sea.</title>
        <authorList>
            <person name="Bayer B."/>
            <person name="Vojvoda J."/>
            <person name="Offre P."/>
            <person name="Srivastava A."/>
            <person name="Elisabeth N."/>
            <person name="Garcia J.A.L."/>
            <person name="Schleper C."/>
            <person name="Herndl G.J."/>
        </authorList>
    </citation>
    <scope>NUCLEOTIDE SEQUENCE [LARGE SCALE GENOMIC DNA]</scope>
    <source>
        <strain evidence="8">D3C</strain>
    </source>
</reference>
<evidence type="ECO:0000256" key="3">
    <source>
        <dbReference type="ARBA" id="ARBA00022989"/>
    </source>
</evidence>
<feature type="transmembrane region" description="Helical" evidence="5">
    <location>
        <begin position="125"/>
        <end position="147"/>
    </location>
</feature>
<feature type="domain" description="Ferric oxidoreductase" evidence="6">
    <location>
        <begin position="49"/>
        <end position="172"/>
    </location>
</feature>
<dbReference type="PATRIC" id="fig|1582439.9.peg.391"/>
<name>A0A0C5BTV4_9ARCH</name>
<evidence type="ECO:0000256" key="2">
    <source>
        <dbReference type="ARBA" id="ARBA00022692"/>
    </source>
</evidence>